<accession>A0A3N4HS64</accession>
<reference evidence="1 2" key="1">
    <citation type="journal article" date="2018" name="Nat. Ecol. Evol.">
        <title>Pezizomycetes genomes reveal the molecular basis of ectomycorrhizal truffle lifestyle.</title>
        <authorList>
            <person name="Murat C."/>
            <person name="Payen T."/>
            <person name="Noel B."/>
            <person name="Kuo A."/>
            <person name="Morin E."/>
            <person name="Chen J."/>
            <person name="Kohler A."/>
            <person name="Krizsan K."/>
            <person name="Balestrini R."/>
            <person name="Da Silva C."/>
            <person name="Montanini B."/>
            <person name="Hainaut M."/>
            <person name="Levati E."/>
            <person name="Barry K.W."/>
            <person name="Belfiori B."/>
            <person name="Cichocki N."/>
            <person name="Clum A."/>
            <person name="Dockter R.B."/>
            <person name="Fauchery L."/>
            <person name="Guy J."/>
            <person name="Iotti M."/>
            <person name="Le Tacon F."/>
            <person name="Lindquist E.A."/>
            <person name="Lipzen A."/>
            <person name="Malagnac F."/>
            <person name="Mello A."/>
            <person name="Molinier V."/>
            <person name="Miyauchi S."/>
            <person name="Poulain J."/>
            <person name="Riccioni C."/>
            <person name="Rubini A."/>
            <person name="Sitrit Y."/>
            <person name="Splivallo R."/>
            <person name="Traeger S."/>
            <person name="Wang M."/>
            <person name="Zifcakova L."/>
            <person name="Wipf D."/>
            <person name="Zambonelli A."/>
            <person name="Paolocci F."/>
            <person name="Nowrousian M."/>
            <person name="Ottonello S."/>
            <person name="Baldrian P."/>
            <person name="Spatafora J.W."/>
            <person name="Henrissat B."/>
            <person name="Nagy L.G."/>
            <person name="Aury J.M."/>
            <person name="Wincker P."/>
            <person name="Grigoriev I.V."/>
            <person name="Bonfante P."/>
            <person name="Martin F.M."/>
        </authorList>
    </citation>
    <scope>NUCLEOTIDE SEQUENCE [LARGE SCALE GENOMIC DNA]</scope>
    <source>
        <strain evidence="1 2">RN42</strain>
    </source>
</reference>
<organism evidence="1 2">
    <name type="scientific">Ascobolus immersus RN42</name>
    <dbReference type="NCBI Taxonomy" id="1160509"/>
    <lineage>
        <taxon>Eukaryota</taxon>
        <taxon>Fungi</taxon>
        <taxon>Dikarya</taxon>
        <taxon>Ascomycota</taxon>
        <taxon>Pezizomycotina</taxon>
        <taxon>Pezizomycetes</taxon>
        <taxon>Pezizales</taxon>
        <taxon>Ascobolaceae</taxon>
        <taxon>Ascobolus</taxon>
    </lineage>
</organism>
<protein>
    <submittedName>
        <fullName evidence="1">Uncharacterized protein</fullName>
    </submittedName>
</protein>
<evidence type="ECO:0000313" key="1">
    <source>
        <dbReference type="EMBL" id="RPA75826.1"/>
    </source>
</evidence>
<dbReference type="EMBL" id="ML119756">
    <property type="protein sequence ID" value="RPA75826.1"/>
    <property type="molecule type" value="Genomic_DNA"/>
</dbReference>
<evidence type="ECO:0000313" key="2">
    <source>
        <dbReference type="Proteomes" id="UP000275078"/>
    </source>
</evidence>
<dbReference type="Proteomes" id="UP000275078">
    <property type="component" value="Unassembled WGS sequence"/>
</dbReference>
<gene>
    <name evidence="1" type="ORF">BJ508DRAFT_331738</name>
</gene>
<name>A0A3N4HS64_ASCIM</name>
<keyword evidence="2" id="KW-1185">Reference proteome</keyword>
<proteinExistence type="predicted"/>
<dbReference type="AlphaFoldDB" id="A0A3N4HS64"/>
<sequence>MPYNPSAVTFPGLSSLIIHCNTLLEELQRHPQLEADLDLQTISYELRASARLLLMEFCLGLRQVFRVEDTASILEILEEDWRELPEISIIIKPESERDGQNLAVDLDFYQDIDKRLSFLGIKLELVQEEAETGALVSEEELRAINLHMTVCRNDVLSHRRLHSEMDRLRRKETVLASEDQVDEQKRKRWSLF</sequence>